<dbReference type="PANTHER" id="PTHR30250:SF11">
    <property type="entry name" value="O-ANTIGEN TRANSPORTER-RELATED"/>
    <property type="match status" value="1"/>
</dbReference>
<name>A0A327QTT1_9FLAO</name>
<feature type="transmembrane region" description="Helical" evidence="6">
    <location>
        <begin position="83"/>
        <end position="107"/>
    </location>
</feature>
<feature type="transmembrane region" description="Helical" evidence="6">
    <location>
        <begin position="332"/>
        <end position="354"/>
    </location>
</feature>
<feature type="transmembrane region" description="Helical" evidence="6">
    <location>
        <begin position="291"/>
        <end position="312"/>
    </location>
</feature>
<protein>
    <submittedName>
        <fullName evidence="7">O-antigen/teichoic acid export membrane protein</fullName>
    </submittedName>
</protein>
<comment type="caution">
    <text evidence="7">The sequence shown here is derived from an EMBL/GenBank/DDBJ whole genome shotgun (WGS) entry which is preliminary data.</text>
</comment>
<organism evidence="7 8">
    <name type="scientific">Arenibacter echinorum</name>
    <dbReference type="NCBI Taxonomy" id="440515"/>
    <lineage>
        <taxon>Bacteria</taxon>
        <taxon>Pseudomonadati</taxon>
        <taxon>Bacteroidota</taxon>
        <taxon>Flavobacteriia</taxon>
        <taxon>Flavobacteriales</taxon>
        <taxon>Flavobacteriaceae</taxon>
        <taxon>Arenibacter</taxon>
    </lineage>
</organism>
<evidence type="ECO:0000256" key="2">
    <source>
        <dbReference type="ARBA" id="ARBA00022475"/>
    </source>
</evidence>
<dbReference type="OrthoDB" id="1495589at2"/>
<feature type="transmembrane region" description="Helical" evidence="6">
    <location>
        <begin position="387"/>
        <end position="407"/>
    </location>
</feature>
<keyword evidence="2" id="KW-1003">Cell membrane</keyword>
<dbReference type="PANTHER" id="PTHR30250">
    <property type="entry name" value="PST FAMILY PREDICTED COLANIC ACID TRANSPORTER"/>
    <property type="match status" value="1"/>
</dbReference>
<reference evidence="7 8" key="1">
    <citation type="submission" date="2018-06" db="EMBL/GenBank/DDBJ databases">
        <title>Genomic Encyclopedia of Archaeal and Bacterial Type Strains, Phase II (KMG-II): from individual species to whole genera.</title>
        <authorList>
            <person name="Goeker M."/>
        </authorList>
    </citation>
    <scope>NUCLEOTIDE SEQUENCE [LARGE SCALE GENOMIC DNA]</scope>
    <source>
        <strain evidence="7 8">DSM 23522</strain>
    </source>
</reference>
<dbReference type="InterPro" id="IPR050833">
    <property type="entry name" value="Poly_Biosynth_Transport"/>
</dbReference>
<feature type="transmembrane region" description="Helical" evidence="6">
    <location>
        <begin position="179"/>
        <end position="198"/>
    </location>
</feature>
<dbReference type="GO" id="GO:0005886">
    <property type="term" value="C:plasma membrane"/>
    <property type="evidence" value="ECO:0007669"/>
    <property type="project" value="UniProtKB-SubCell"/>
</dbReference>
<dbReference type="InterPro" id="IPR002797">
    <property type="entry name" value="Polysacc_synth"/>
</dbReference>
<evidence type="ECO:0000256" key="6">
    <source>
        <dbReference type="SAM" id="Phobius"/>
    </source>
</evidence>
<keyword evidence="8" id="KW-1185">Reference proteome</keyword>
<evidence type="ECO:0000256" key="1">
    <source>
        <dbReference type="ARBA" id="ARBA00004651"/>
    </source>
</evidence>
<feature type="transmembrane region" description="Helical" evidence="6">
    <location>
        <begin position="361"/>
        <end position="381"/>
    </location>
</feature>
<gene>
    <name evidence="7" type="ORF">LV92_04024</name>
</gene>
<dbReference type="AlphaFoldDB" id="A0A327QTT1"/>
<feature type="transmembrane region" description="Helical" evidence="6">
    <location>
        <begin position="44"/>
        <end position="62"/>
    </location>
</feature>
<dbReference type="RefSeq" id="WP_111625354.1">
    <property type="nucleotide sequence ID" value="NZ_QLLN01000009.1"/>
</dbReference>
<keyword evidence="5 6" id="KW-0472">Membrane</keyword>
<evidence type="ECO:0000313" key="7">
    <source>
        <dbReference type="EMBL" id="RAJ07122.1"/>
    </source>
</evidence>
<feature type="transmembrane region" description="Helical" evidence="6">
    <location>
        <begin position="21"/>
        <end position="38"/>
    </location>
</feature>
<evidence type="ECO:0000256" key="5">
    <source>
        <dbReference type="ARBA" id="ARBA00023136"/>
    </source>
</evidence>
<keyword evidence="3 6" id="KW-0812">Transmembrane</keyword>
<keyword evidence="4 6" id="KW-1133">Transmembrane helix</keyword>
<evidence type="ECO:0000256" key="3">
    <source>
        <dbReference type="ARBA" id="ARBA00022692"/>
    </source>
</evidence>
<evidence type="ECO:0000313" key="8">
    <source>
        <dbReference type="Proteomes" id="UP000249696"/>
    </source>
</evidence>
<dbReference type="EMBL" id="QLLN01000009">
    <property type="protein sequence ID" value="RAJ07122.1"/>
    <property type="molecule type" value="Genomic_DNA"/>
</dbReference>
<sequence>MIDFLKSRFFKNASIYTVSDIINKMVPFILLPVLTRYLSPADYGIISIFAVFTSILGVFISLETHGAISVKFFKISREQLKIYIANVLLIVAITTSIVLLIVIIFHTYITDLLALPTEWVIIGVFVTVLIFFTTINLILWQSEHKPFPLGIYQISESVFNLSLSLVLIVGFGMGWRGRLIATSVAALLFGFLSFTLLFKRNYLNLKLSKPYLKDALNFGVPLLPHALSTWVRTGIDRVFLTMLISTTATGLYTVGFQIASVIMVITTAFNKAYTPFLFEKLKDITLSQKKVLVKYGYLYFLGLLILATGLSITGPYIVDIFLGKEFIESQEYITWFAFGFAFYGMYSMLVNYIFYTQKTIYLSYVTFSIGLLHVGLSYLFITYNGTIGAVQATAIISFITFIAVWWLSNKLYPMPWLYSIRTTK</sequence>
<dbReference type="Proteomes" id="UP000249696">
    <property type="component" value="Unassembled WGS sequence"/>
</dbReference>
<proteinExistence type="predicted"/>
<feature type="transmembrane region" description="Helical" evidence="6">
    <location>
        <begin position="151"/>
        <end position="173"/>
    </location>
</feature>
<comment type="subcellular location">
    <subcellularLocation>
        <location evidence="1">Cell membrane</location>
        <topology evidence="1">Multi-pass membrane protein</topology>
    </subcellularLocation>
</comment>
<evidence type="ECO:0000256" key="4">
    <source>
        <dbReference type="ARBA" id="ARBA00022989"/>
    </source>
</evidence>
<feature type="transmembrane region" description="Helical" evidence="6">
    <location>
        <begin position="119"/>
        <end position="139"/>
    </location>
</feature>
<accession>A0A327QTT1</accession>
<dbReference type="Pfam" id="PF01943">
    <property type="entry name" value="Polysacc_synt"/>
    <property type="match status" value="1"/>
</dbReference>